<name>A0A2T4UDR5_9ACTN</name>
<evidence type="ECO:0000256" key="5">
    <source>
        <dbReference type="SAM" id="MobiDB-lite"/>
    </source>
</evidence>
<dbReference type="Pfam" id="PF01479">
    <property type="entry name" value="S4"/>
    <property type="match status" value="1"/>
</dbReference>
<dbReference type="InterPro" id="IPR002942">
    <property type="entry name" value="S4_RNA-bd"/>
</dbReference>
<dbReference type="InterPro" id="IPR036986">
    <property type="entry name" value="S4_RNA-bd_sf"/>
</dbReference>
<keyword evidence="3" id="KW-0238">DNA-binding</keyword>
<dbReference type="CDD" id="cd00165">
    <property type="entry name" value="S4"/>
    <property type="match status" value="1"/>
</dbReference>
<evidence type="ECO:0000313" key="7">
    <source>
        <dbReference type="EMBL" id="PTL55648.1"/>
    </source>
</evidence>
<dbReference type="InterPro" id="IPR025708">
    <property type="entry name" value="HSP15"/>
</dbReference>
<feature type="region of interest" description="Disordered" evidence="5">
    <location>
        <begin position="106"/>
        <end position="134"/>
    </location>
</feature>
<protein>
    <submittedName>
        <fullName evidence="7">RNA-binding protein</fullName>
    </submittedName>
</protein>
<comment type="similarity">
    <text evidence="1">Belongs to the HSP15 family.</text>
</comment>
<dbReference type="RefSeq" id="WP_107570691.1">
    <property type="nucleotide sequence ID" value="NZ_PYYB01000003.1"/>
</dbReference>
<keyword evidence="2 4" id="KW-0694">RNA-binding</keyword>
<keyword evidence="8" id="KW-1185">Reference proteome</keyword>
<evidence type="ECO:0000259" key="6">
    <source>
        <dbReference type="SMART" id="SM00363"/>
    </source>
</evidence>
<evidence type="ECO:0000256" key="3">
    <source>
        <dbReference type="ARBA" id="ARBA00023125"/>
    </source>
</evidence>
<dbReference type="SUPFAM" id="SSF55174">
    <property type="entry name" value="Alpha-L RNA-binding motif"/>
    <property type="match status" value="1"/>
</dbReference>
<dbReference type="GO" id="GO:0003677">
    <property type="term" value="F:DNA binding"/>
    <property type="evidence" value="ECO:0007669"/>
    <property type="project" value="UniProtKB-KW"/>
</dbReference>
<dbReference type="PROSITE" id="PS50889">
    <property type="entry name" value="S4"/>
    <property type="match status" value="1"/>
</dbReference>
<evidence type="ECO:0000256" key="2">
    <source>
        <dbReference type="ARBA" id="ARBA00022884"/>
    </source>
</evidence>
<dbReference type="Gene3D" id="3.10.290.10">
    <property type="entry name" value="RNA-binding S4 domain"/>
    <property type="match status" value="1"/>
</dbReference>
<organism evidence="7 8">
    <name type="scientific">Paraconexibacter algicola</name>
    <dbReference type="NCBI Taxonomy" id="2133960"/>
    <lineage>
        <taxon>Bacteria</taxon>
        <taxon>Bacillati</taxon>
        <taxon>Actinomycetota</taxon>
        <taxon>Thermoleophilia</taxon>
        <taxon>Solirubrobacterales</taxon>
        <taxon>Paraconexibacteraceae</taxon>
        <taxon>Paraconexibacter</taxon>
    </lineage>
</organism>
<dbReference type="Proteomes" id="UP000240739">
    <property type="component" value="Unassembled WGS sequence"/>
</dbReference>
<dbReference type="AlphaFoldDB" id="A0A2T4UDR5"/>
<accession>A0A2T4UDR5</accession>
<evidence type="ECO:0000256" key="1">
    <source>
        <dbReference type="ARBA" id="ARBA00008396"/>
    </source>
</evidence>
<proteinExistence type="inferred from homology"/>
<comment type="caution">
    <text evidence="7">The sequence shown here is derived from an EMBL/GenBank/DDBJ whole genome shotgun (WGS) entry which is preliminary data.</text>
</comment>
<dbReference type="GO" id="GO:0043023">
    <property type="term" value="F:ribosomal large subunit binding"/>
    <property type="evidence" value="ECO:0007669"/>
    <property type="project" value="InterPro"/>
</dbReference>
<dbReference type="EMBL" id="PYYB01000003">
    <property type="protein sequence ID" value="PTL55648.1"/>
    <property type="molecule type" value="Genomic_DNA"/>
</dbReference>
<dbReference type="GO" id="GO:0034605">
    <property type="term" value="P:cellular response to heat"/>
    <property type="evidence" value="ECO:0007669"/>
    <property type="project" value="InterPro"/>
</dbReference>
<dbReference type="OrthoDB" id="9797176at2"/>
<sequence length="134" mass="14963">MTPERVRIDQWLWAARFAKTRALANEAAGGGRVKINGATAKPSREVLVGDTVEVVTGPVRKTVVVREVVRRRVSAAVAATLYEETPESIAAREEAAAVRRLAEPLRFEGGGRPTKRDRRRFEAEREARRSRDLE</sequence>
<evidence type="ECO:0000256" key="4">
    <source>
        <dbReference type="PROSITE-ProRule" id="PRU00182"/>
    </source>
</evidence>
<dbReference type="PIRSF" id="PIRSF016821">
    <property type="entry name" value="HSP15"/>
    <property type="match status" value="1"/>
</dbReference>
<dbReference type="SMART" id="SM00363">
    <property type="entry name" value="S4"/>
    <property type="match status" value="1"/>
</dbReference>
<feature type="compositionally biased region" description="Basic and acidic residues" evidence="5">
    <location>
        <begin position="119"/>
        <end position="134"/>
    </location>
</feature>
<reference evidence="7 8" key="1">
    <citation type="submission" date="2018-03" db="EMBL/GenBank/DDBJ databases">
        <title>Aquarubrobacter algicola gen. nov., sp. nov., a novel actinobacterium isolated from shallow eutrophic lake during the end of cyanobacterial harmful algal blooms.</title>
        <authorList>
            <person name="Chun S.J."/>
        </authorList>
    </citation>
    <scope>NUCLEOTIDE SEQUENCE [LARGE SCALE GENOMIC DNA]</scope>
    <source>
        <strain evidence="7 8">Seoho-28</strain>
    </source>
</reference>
<dbReference type="GO" id="GO:0003727">
    <property type="term" value="F:single-stranded RNA binding"/>
    <property type="evidence" value="ECO:0007669"/>
    <property type="project" value="InterPro"/>
</dbReference>
<evidence type="ECO:0000313" key="8">
    <source>
        <dbReference type="Proteomes" id="UP000240739"/>
    </source>
</evidence>
<gene>
    <name evidence="7" type="ORF">C7Y72_18615</name>
</gene>
<feature type="domain" description="RNA-binding S4" evidence="6">
    <location>
        <begin position="6"/>
        <end position="69"/>
    </location>
</feature>